<dbReference type="GO" id="GO:0022857">
    <property type="term" value="F:transmembrane transporter activity"/>
    <property type="evidence" value="ECO:0007669"/>
    <property type="project" value="InterPro"/>
</dbReference>
<sequence length="426" mass="47022">MPLSSETAEPVPLQNEEPYSKRNIFAWTLFDFANTSFSVMIVTFVYPLYFKNIICAGHAIGDALWGTNVSISMLIGAVVAPVLGAASDYSGRRKRFLLAFTLISILCTSLMFFTSADMILIGSVLFILANVGFEGGLVFYDAYLPEITSKRSYGRVSGYGFAMGYLGALVTLAASFPLIIGGFEPENLLNIRYSFLLAAGFFFFFSIPLFLALRDKKPARAEHISFLKAGFREVRATLSNIRNYPNLVRFLTAFFFYNDGILTIIAFASIYAANTLNFSFQELVIFFITVQTTAILGSVIFGVITDKIGAKRTIVITLLIWIFVILLAYFTDTKEMFYIVGLFAGISMGASQSASRSLMARLTPAEHSAEFFGFYDGSFGKASAIVGPWIFGLISTLAGSQRIAILSLLLFFTVGLWLILKVRTEK</sequence>
<feature type="transmembrane region" description="Helical" evidence="6">
    <location>
        <begin position="119"/>
        <end position="144"/>
    </location>
</feature>
<dbReference type="RefSeq" id="WP_012498767.1">
    <property type="nucleotide sequence ID" value="NC_011026.1"/>
</dbReference>
<evidence type="ECO:0000256" key="6">
    <source>
        <dbReference type="SAM" id="Phobius"/>
    </source>
</evidence>
<dbReference type="InterPro" id="IPR036259">
    <property type="entry name" value="MFS_trans_sf"/>
</dbReference>
<feature type="transmembrane region" description="Helical" evidence="6">
    <location>
        <begin position="403"/>
        <end position="420"/>
    </location>
</feature>
<dbReference type="eggNOG" id="COG2270">
    <property type="taxonomic scope" value="Bacteria"/>
</dbReference>
<feature type="transmembrane region" description="Helical" evidence="6">
    <location>
        <begin position="371"/>
        <end position="391"/>
    </location>
</feature>
<comment type="subcellular location">
    <subcellularLocation>
        <location evidence="1">Endomembrane system</location>
        <topology evidence="1">Multi-pass membrane protein</topology>
    </subcellularLocation>
</comment>
<evidence type="ECO:0000313" key="8">
    <source>
        <dbReference type="EMBL" id="ACF12683.1"/>
    </source>
</evidence>
<feature type="transmembrane region" description="Helical" evidence="6">
    <location>
        <begin position="96"/>
        <end position="113"/>
    </location>
</feature>
<dbReference type="InterPro" id="IPR024671">
    <property type="entry name" value="Atg22-like"/>
</dbReference>
<dbReference type="PANTHER" id="PTHR23519">
    <property type="entry name" value="AUTOPHAGY-RELATED PROTEIN 22"/>
    <property type="match status" value="1"/>
</dbReference>
<keyword evidence="5 6" id="KW-0472">Membrane</keyword>
<evidence type="ECO:0000256" key="5">
    <source>
        <dbReference type="ARBA" id="ARBA00023136"/>
    </source>
</evidence>
<evidence type="ECO:0000256" key="1">
    <source>
        <dbReference type="ARBA" id="ARBA00004127"/>
    </source>
</evidence>
<dbReference type="EMBL" id="CP001100">
    <property type="protein sequence ID" value="ACF12683.1"/>
    <property type="molecule type" value="Genomic_DNA"/>
</dbReference>
<feature type="domain" description="Major facilitator superfamily (MFS) profile" evidence="7">
    <location>
        <begin position="24"/>
        <end position="426"/>
    </location>
</feature>
<dbReference type="InterPro" id="IPR050495">
    <property type="entry name" value="ATG22/LtaA_families"/>
</dbReference>
<dbReference type="Proteomes" id="UP000001208">
    <property type="component" value="Chromosome"/>
</dbReference>
<dbReference type="PANTHER" id="PTHR23519:SF1">
    <property type="entry name" value="AUTOPHAGY-RELATED PROTEIN 22"/>
    <property type="match status" value="1"/>
</dbReference>
<dbReference type="OrthoDB" id="9768783at2"/>
<dbReference type="GO" id="GO:0012505">
    <property type="term" value="C:endomembrane system"/>
    <property type="evidence" value="ECO:0007669"/>
    <property type="project" value="UniProtKB-SubCell"/>
</dbReference>
<dbReference type="KEGG" id="cts:Ctha_0212"/>
<accession>B3QTD7</accession>
<reference evidence="8 9" key="1">
    <citation type="submission" date="2008-06" db="EMBL/GenBank/DDBJ databases">
        <title>Complete sequence of Chloroherpeton thalassium ATCC 35110.</title>
        <authorList>
            <consortium name="US DOE Joint Genome Institute"/>
            <person name="Lucas S."/>
            <person name="Copeland A."/>
            <person name="Lapidus A."/>
            <person name="Glavina del Rio T."/>
            <person name="Dalin E."/>
            <person name="Tice H."/>
            <person name="Bruce D."/>
            <person name="Goodwin L."/>
            <person name="Pitluck S."/>
            <person name="Schmutz J."/>
            <person name="Larimer F."/>
            <person name="Land M."/>
            <person name="Hauser L."/>
            <person name="Kyrpides N."/>
            <person name="Mikhailova N."/>
            <person name="Liu Z."/>
            <person name="Li T."/>
            <person name="Zhao F."/>
            <person name="Overmann J."/>
            <person name="Bryant D.A."/>
            <person name="Richardson P."/>
        </authorList>
    </citation>
    <scope>NUCLEOTIDE SEQUENCE [LARGE SCALE GENOMIC DNA]</scope>
    <source>
        <strain evidence="9">ATCC 35110 / GB-78</strain>
    </source>
</reference>
<dbReference type="PROSITE" id="PS50850">
    <property type="entry name" value="MFS"/>
    <property type="match status" value="1"/>
</dbReference>
<gene>
    <name evidence="8" type="ordered locus">Ctha_0212</name>
</gene>
<protein>
    <submittedName>
        <fullName evidence="8">Major facilitator superfamily MFS_1</fullName>
    </submittedName>
</protein>
<dbReference type="InterPro" id="IPR020846">
    <property type="entry name" value="MFS_dom"/>
</dbReference>
<evidence type="ECO:0000259" key="7">
    <source>
        <dbReference type="PROSITE" id="PS50850"/>
    </source>
</evidence>
<keyword evidence="9" id="KW-1185">Reference proteome</keyword>
<feature type="transmembrane region" description="Helical" evidence="6">
    <location>
        <begin position="24"/>
        <end position="49"/>
    </location>
</feature>
<keyword evidence="4 6" id="KW-1133">Transmembrane helix</keyword>
<name>B3QTD7_CHLT3</name>
<proteinExistence type="predicted"/>
<keyword evidence="3 6" id="KW-0812">Transmembrane</keyword>
<feature type="transmembrane region" description="Helical" evidence="6">
    <location>
        <begin position="283"/>
        <end position="304"/>
    </location>
</feature>
<dbReference type="Gene3D" id="1.20.1250.20">
    <property type="entry name" value="MFS general substrate transporter like domains"/>
    <property type="match status" value="1"/>
</dbReference>
<evidence type="ECO:0000256" key="3">
    <source>
        <dbReference type="ARBA" id="ARBA00022692"/>
    </source>
</evidence>
<dbReference type="HOGENOM" id="CLU_017518_3_1_10"/>
<feature type="transmembrane region" description="Helical" evidence="6">
    <location>
        <begin position="156"/>
        <end position="179"/>
    </location>
</feature>
<evidence type="ECO:0000313" key="9">
    <source>
        <dbReference type="Proteomes" id="UP000001208"/>
    </source>
</evidence>
<evidence type="ECO:0000256" key="4">
    <source>
        <dbReference type="ARBA" id="ARBA00022989"/>
    </source>
</evidence>
<dbReference type="SUPFAM" id="SSF103473">
    <property type="entry name" value="MFS general substrate transporter"/>
    <property type="match status" value="1"/>
</dbReference>
<feature type="transmembrane region" description="Helical" evidence="6">
    <location>
        <begin position="313"/>
        <end position="330"/>
    </location>
</feature>
<feature type="transmembrane region" description="Helical" evidence="6">
    <location>
        <begin position="247"/>
        <end position="271"/>
    </location>
</feature>
<evidence type="ECO:0000256" key="2">
    <source>
        <dbReference type="ARBA" id="ARBA00022448"/>
    </source>
</evidence>
<feature type="transmembrane region" description="Helical" evidence="6">
    <location>
        <begin position="336"/>
        <end position="359"/>
    </location>
</feature>
<dbReference type="Pfam" id="PF11700">
    <property type="entry name" value="ATG22"/>
    <property type="match status" value="1"/>
</dbReference>
<feature type="transmembrane region" description="Helical" evidence="6">
    <location>
        <begin position="69"/>
        <end position="89"/>
    </location>
</feature>
<organism evidence="8 9">
    <name type="scientific">Chloroherpeton thalassium (strain ATCC 35110 / GB-78)</name>
    <dbReference type="NCBI Taxonomy" id="517418"/>
    <lineage>
        <taxon>Bacteria</taxon>
        <taxon>Pseudomonadati</taxon>
        <taxon>Chlorobiota</taxon>
        <taxon>Chlorobiia</taxon>
        <taxon>Chlorobiales</taxon>
        <taxon>Chloroherpetonaceae</taxon>
        <taxon>Chloroherpeton</taxon>
    </lineage>
</organism>
<dbReference type="AlphaFoldDB" id="B3QTD7"/>
<feature type="transmembrane region" description="Helical" evidence="6">
    <location>
        <begin position="191"/>
        <end position="213"/>
    </location>
</feature>
<keyword evidence="2" id="KW-0813">Transport</keyword>